<gene>
    <name evidence="2" type="ORF">LCGC14_2560880</name>
</gene>
<evidence type="ECO:0000313" key="2">
    <source>
        <dbReference type="EMBL" id="KKL09936.1"/>
    </source>
</evidence>
<dbReference type="AlphaFoldDB" id="A0A0F9CWA7"/>
<dbReference type="Pfam" id="PF12680">
    <property type="entry name" value="SnoaL_2"/>
    <property type="match status" value="1"/>
</dbReference>
<evidence type="ECO:0000259" key="1">
    <source>
        <dbReference type="Pfam" id="PF12680"/>
    </source>
</evidence>
<dbReference type="InterPro" id="IPR032710">
    <property type="entry name" value="NTF2-like_dom_sf"/>
</dbReference>
<organism evidence="2">
    <name type="scientific">marine sediment metagenome</name>
    <dbReference type="NCBI Taxonomy" id="412755"/>
    <lineage>
        <taxon>unclassified sequences</taxon>
        <taxon>metagenomes</taxon>
        <taxon>ecological metagenomes</taxon>
    </lineage>
</organism>
<feature type="domain" description="SnoaL-like" evidence="1">
    <location>
        <begin position="12"/>
        <end position="112"/>
    </location>
</feature>
<dbReference type="Gene3D" id="3.10.450.50">
    <property type="match status" value="1"/>
</dbReference>
<dbReference type="InterPro" id="IPR037401">
    <property type="entry name" value="SnoaL-like"/>
</dbReference>
<protein>
    <recommendedName>
        <fullName evidence="1">SnoaL-like domain-containing protein</fullName>
    </recommendedName>
</protein>
<proteinExistence type="predicted"/>
<dbReference type="SUPFAM" id="SSF54427">
    <property type="entry name" value="NTF2-like"/>
    <property type="match status" value="1"/>
</dbReference>
<accession>A0A0F9CWA7</accession>
<sequence length="143" mass="16530">MGNHKTEKFIEVYQSLNKDNLFLLDDIYHQDIVFQDPLHQISGLTELTDYFSGLYSNLSYCKFIISDAISTDDKAFVYWTMQYAHPKLNGAQQISVAGHSYLRFAGEKIINHRDYFDVGALLYRHIPLLGSVIKYIDKRAVQS</sequence>
<dbReference type="EMBL" id="LAZR01042268">
    <property type="protein sequence ID" value="KKL09936.1"/>
    <property type="molecule type" value="Genomic_DNA"/>
</dbReference>
<comment type="caution">
    <text evidence="2">The sequence shown here is derived from an EMBL/GenBank/DDBJ whole genome shotgun (WGS) entry which is preliminary data.</text>
</comment>
<name>A0A0F9CWA7_9ZZZZ</name>
<reference evidence="2" key="1">
    <citation type="journal article" date="2015" name="Nature">
        <title>Complex archaea that bridge the gap between prokaryotes and eukaryotes.</title>
        <authorList>
            <person name="Spang A."/>
            <person name="Saw J.H."/>
            <person name="Jorgensen S.L."/>
            <person name="Zaremba-Niedzwiedzka K."/>
            <person name="Martijn J."/>
            <person name="Lind A.E."/>
            <person name="van Eijk R."/>
            <person name="Schleper C."/>
            <person name="Guy L."/>
            <person name="Ettema T.J."/>
        </authorList>
    </citation>
    <scope>NUCLEOTIDE SEQUENCE</scope>
</reference>